<comment type="subcellular location">
    <subcellularLocation>
        <location evidence="1">Cell membrane</location>
        <topology evidence="1">Multi-pass membrane protein</topology>
    </subcellularLocation>
</comment>
<dbReference type="GO" id="GO:0005886">
    <property type="term" value="C:plasma membrane"/>
    <property type="evidence" value="ECO:0007669"/>
    <property type="project" value="UniProtKB-SubCell"/>
</dbReference>
<evidence type="ECO:0000256" key="6">
    <source>
        <dbReference type="SAM" id="Phobius"/>
    </source>
</evidence>
<dbReference type="Pfam" id="PF12698">
    <property type="entry name" value="ABC2_membrane_3"/>
    <property type="match status" value="1"/>
</dbReference>
<evidence type="ECO:0000256" key="2">
    <source>
        <dbReference type="ARBA" id="ARBA00022475"/>
    </source>
</evidence>
<dbReference type="PANTHER" id="PTHR30294">
    <property type="entry name" value="MEMBRANE COMPONENT OF ABC TRANSPORTER YHHJ-RELATED"/>
    <property type="match status" value="1"/>
</dbReference>
<dbReference type="RefSeq" id="WP_193736609.1">
    <property type="nucleotide sequence ID" value="NZ_CP063304.1"/>
</dbReference>
<feature type="transmembrane region" description="Helical" evidence="6">
    <location>
        <begin position="178"/>
        <end position="199"/>
    </location>
</feature>
<proteinExistence type="predicted"/>
<dbReference type="KEGG" id="bliq:INP51_04895"/>
<feature type="transmembrane region" description="Helical" evidence="6">
    <location>
        <begin position="228"/>
        <end position="252"/>
    </location>
</feature>
<dbReference type="InterPro" id="IPR013525">
    <property type="entry name" value="ABC2_TM"/>
</dbReference>
<organism evidence="8 9">
    <name type="scientific">Blautia liquoris</name>
    <dbReference type="NCBI Taxonomy" id="2779518"/>
    <lineage>
        <taxon>Bacteria</taxon>
        <taxon>Bacillati</taxon>
        <taxon>Bacillota</taxon>
        <taxon>Clostridia</taxon>
        <taxon>Lachnospirales</taxon>
        <taxon>Lachnospiraceae</taxon>
        <taxon>Blautia</taxon>
    </lineage>
</organism>
<sequence>MKQFFVVLKFEIGNYLKNKSFLITTFALAIILSGIVIVPTFFMGNNNKKADPEEDNKTKLALLDTHESLGELDDFEHSMPNYDWVNCSDEQELHDAVRKGKAKAGFIILDDNQYQYVVENRSVTDTIQEDFETSMNRNYRMKVLTKMGIDAAEVERLFDTPLESKTVILGKDSAKNYAYTYVLVFIMYIMVIFYGQMIATSVTSEKSNRAIEILVTSTNSDSLIFGKVIAGAIASLLQGGIIIGAGLLSYRFFHDAWNNKLDFLLDVPKNVWAIFIIFGILGYLLYAFLFGMLGALVSKTEDISKSSMPVMMIYIVAFLIAVMGMNMPDSMMMKIASFVPFTSCNSMFIRVAMGTVSKLEVLISAVILGVSCVLTGMLASKIFRFGTLMYGNPIKFRTAVKKIREK</sequence>
<evidence type="ECO:0000256" key="1">
    <source>
        <dbReference type="ARBA" id="ARBA00004651"/>
    </source>
</evidence>
<evidence type="ECO:0000259" key="7">
    <source>
        <dbReference type="Pfam" id="PF12698"/>
    </source>
</evidence>
<keyword evidence="9" id="KW-1185">Reference proteome</keyword>
<feature type="domain" description="ABC-2 type transporter transmembrane" evidence="7">
    <location>
        <begin position="19"/>
        <end position="380"/>
    </location>
</feature>
<reference evidence="8 9" key="1">
    <citation type="submission" date="2020-10" db="EMBL/GenBank/DDBJ databases">
        <title>Blautia liquoris sp.nov., isolated from the mud in a fermentation cellar used for the production of Chinese strong-flavoured liquor.</title>
        <authorList>
            <person name="Lu L."/>
        </authorList>
    </citation>
    <scope>NUCLEOTIDE SEQUENCE [LARGE SCALE GENOMIC DNA]</scope>
    <source>
        <strain evidence="8 9">LZLJ-3</strain>
    </source>
</reference>
<evidence type="ECO:0000313" key="9">
    <source>
        <dbReference type="Proteomes" id="UP000593601"/>
    </source>
</evidence>
<gene>
    <name evidence="8" type="ORF">INP51_04895</name>
</gene>
<dbReference type="AlphaFoldDB" id="A0A7M2RJ58"/>
<feature type="transmembrane region" description="Helical" evidence="6">
    <location>
        <begin position="21"/>
        <end position="42"/>
    </location>
</feature>
<dbReference type="InterPro" id="IPR051449">
    <property type="entry name" value="ABC-2_transporter_component"/>
</dbReference>
<dbReference type="EMBL" id="CP063304">
    <property type="protein sequence ID" value="QOV20289.1"/>
    <property type="molecule type" value="Genomic_DNA"/>
</dbReference>
<dbReference type="Proteomes" id="UP000593601">
    <property type="component" value="Chromosome"/>
</dbReference>
<feature type="transmembrane region" description="Helical" evidence="6">
    <location>
        <begin position="361"/>
        <end position="383"/>
    </location>
</feature>
<dbReference type="PANTHER" id="PTHR30294:SF29">
    <property type="entry name" value="MULTIDRUG ABC TRANSPORTER PERMEASE YBHS-RELATED"/>
    <property type="match status" value="1"/>
</dbReference>
<keyword evidence="5 6" id="KW-0472">Membrane</keyword>
<name>A0A7M2RJ58_9FIRM</name>
<protein>
    <submittedName>
        <fullName evidence="8">ABC transporter permease</fullName>
    </submittedName>
</protein>
<keyword evidence="2" id="KW-1003">Cell membrane</keyword>
<feature type="transmembrane region" description="Helical" evidence="6">
    <location>
        <begin position="308"/>
        <end position="325"/>
    </location>
</feature>
<evidence type="ECO:0000313" key="8">
    <source>
        <dbReference type="EMBL" id="QOV20289.1"/>
    </source>
</evidence>
<evidence type="ECO:0000256" key="5">
    <source>
        <dbReference type="ARBA" id="ARBA00023136"/>
    </source>
</evidence>
<evidence type="ECO:0000256" key="3">
    <source>
        <dbReference type="ARBA" id="ARBA00022692"/>
    </source>
</evidence>
<dbReference type="GO" id="GO:0140359">
    <property type="term" value="F:ABC-type transporter activity"/>
    <property type="evidence" value="ECO:0007669"/>
    <property type="project" value="InterPro"/>
</dbReference>
<keyword evidence="4 6" id="KW-1133">Transmembrane helix</keyword>
<feature type="transmembrane region" description="Helical" evidence="6">
    <location>
        <begin position="272"/>
        <end position="296"/>
    </location>
</feature>
<accession>A0A7M2RJ58</accession>
<evidence type="ECO:0000256" key="4">
    <source>
        <dbReference type="ARBA" id="ARBA00022989"/>
    </source>
</evidence>
<keyword evidence="3 6" id="KW-0812">Transmembrane</keyword>